<dbReference type="InterPro" id="IPR037923">
    <property type="entry name" value="HTH-like"/>
</dbReference>
<keyword evidence="3" id="KW-0804">Transcription</keyword>
<keyword evidence="6" id="KW-1185">Reference proteome</keyword>
<evidence type="ECO:0000313" key="6">
    <source>
        <dbReference type="Proteomes" id="UP000681414"/>
    </source>
</evidence>
<dbReference type="Gene3D" id="1.10.10.60">
    <property type="entry name" value="Homeodomain-like"/>
    <property type="match status" value="2"/>
</dbReference>
<dbReference type="PROSITE" id="PS01124">
    <property type="entry name" value="HTH_ARAC_FAMILY_2"/>
    <property type="match status" value="1"/>
</dbReference>
<dbReference type="SMART" id="SM00342">
    <property type="entry name" value="HTH_ARAC"/>
    <property type="match status" value="1"/>
</dbReference>
<dbReference type="Proteomes" id="UP000681414">
    <property type="component" value="Unassembled WGS sequence"/>
</dbReference>
<dbReference type="InterPro" id="IPR020449">
    <property type="entry name" value="Tscrpt_reg_AraC-type_HTH"/>
</dbReference>
<evidence type="ECO:0000256" key="3">
    <source>
        <dbReference type="ARBA" id="ARBA00023163"/>
    </source>
</evidence>
<dbReference type="InterPro" id="IPR018060">
    <property type="entry name" value="HTH_AraC"/>
</dbReference>
<dbReference type="EMBL" id="JAGYPG010000002">
    <property type="protein sequence ID" value="MBS4195604.1"/>
    <property type="molecule type" value="Genomic_DNA"/>
</dbReference>
<dbReference type="Pfam" id="PF12833">
    <property type="entry name" value="HTH_18"/>
    <property type="match status" value="1"/>
</dbReference>
<organism evidence="5 6">
    <name type="scientific">Lederbergia citri</name>
    <dbReference type="NCBI Taxonomy" id="2833580"/>
    <lineage>
        <taxon>Bacteria</taxon>
        <taxon>Bacillati</taxon>
        <taxon>Bacillota</taxon>
        <taxon>Bacilli</taxon>
        <taxon>Bacillales</taxon>
        <taxon>Bacillaceae</taxon>
        <taxon>Lederbergia</taxon>
    </lineage>
</organism>
<evidence type="ECO:0000313" key="5">
    <source>
        <dbReference type="EMBL" id="MBS4195604.1"/>
    </source>
</evidence>
<dbReference type="InterPro" id="IPR018062">
    <property type="entry name" value="HTH_AraC-typ_CS"/>
</dbReference>
<dbReference type="AlphaFoldDB" id="A0A942YHB9"/>
<keyword evidence="1" id="KW-0805">Transcription regulation</keyword>
<dbReference type="InterPro" id="IPR003313">
    <property type="entry name" value="AraC-bd"/>
</dbReference>
<reference evidence="5 6" key="1">
    <citation type="submission" date="2021-05" db="EMBL/GenBank/DDBJ databases">
        <title>Novel Bacillus species.</title>
        <authorList>
            <person name="Liu G."/>
        </authorList>
    </citation>
    <scope>NUCLEOTIDE SEQUENCE [LARGE SCALE GENOMIC DNA]</scope>
    <source>
        <strain evidence="6">FJAT-49780</strain>
    </source>
</reference>
<dbReference type="PANTHER" id="PTHR43280:SF2">
    <property type="entry name" value="HTH-TYPE TRANSCRIPTIONAL REGULATOR EXSA"/>
    <property type="match status" value="1"/>
</dbReference>
<name>A0A942YHB9_9BACI</name>
<gene>
    <name evidence="5" type="ORF">KHA97_11095</name>
</gene>
<evidence type="ECO:0000256" key="1">
    <source>
        <dbReference type="ARBA" id="ARBA00023015"/>
    </source>
</evidence>
<evidence type="ECO:0000256" key="2">
    <source>
        <dbReference type="ARBA" id="ARBA00023125"/>
    </source>
</evidence>
<accession>A0A942YHB9</accession>
<dbReference type="GO" id="GO:0003700">
    <property type="term" value="F:DNA-binding transcription factor activity"/>
    <property type="evidence" value="ECO:0007669"/>
    <property type="project" value="InterPro"/>
</dbReference>
<dbReference type="GO" id="GO:0043565">
    <property type="term" value="F:sequence-specific DNA binding"/>
    <property type="evidence" value="ECO:0007669"/>
    <property type="project" value="InterPro"/>
</dbReference>
<dbReference type="SUPFAM" id="SSF46689">
    <property type="entry name" value="Homeodomain-like"/>
    <property type="match status" value="2"/>
</dbReference>
<sequence length="292" mass="34590">MSKVLKFPIHTPIEFISGGHFISEKPWIHTKRNIDSFEVIIGTNKTLYIEQNGIKYEVNPGDVLVILPHVEHKGYALGEENLSFYWFHFYCPGYYEIIDEATMKKEISIKSLIEKEHESETFIYLPIFYSPNSIERINIMFSQLLHIYQSNYYTNHSGHYMASLILIELTEQAINQHSTGDKNLNSLLEWTRIHALENITVTSIAQKFCYNREYLSRYFKKKTGMTLIEYIHHIKISKAKDYLTSTNDSIKEIAYGVGFQDEKYFMKLFKKYERMTPTEYRTSYFRTKMNNH</sequence>
<dbReference type="PROSITE" id="PS00041">
    <property type="entry name" value="HTH_ARAC_FAMILY_1"/>
    <property type="match status" value="1"/>
</dbReference>
<dbReference type="PRINTS" id="PR00032">
    <property type="entry name" value="HTHARAC"/>
</dbReference>
<dbReference type="SUPFAM" id="SSF51215">
    <property type="entry name" value="Regulatory protein AraC"/>
    <property type="match status" value="1"/>
</dbReference>
<keyword evidence="2" id="KW-0238">DNA-binding</keyword>
<dbReference type="PANTHER" id="PTHR43280">
    <property type="entry name" value="ARAC-FAMILY TRANSCRIPTIONAL REGULATOR"/>
    <property type="match status" value="1"/>
</dbReference>
<dbReference type="Pfam" id="PF02311">
    <property type="entry name" value="AraC_binding"/>
    <property type="match status" value="1"/>
</dbReference>
<proteinExistence type="predicted"/>
<comment type="caution">
    <text evidence="5">The sequence shown here is derived from an EMBL/GenBank/DDBJ whole genome shotgun (WGS) entry which is preliminary data.</text>
</comment>
<feature type="domain" description="HTH araC/xylS-type" evidence="4">
    <location>
        <begin position="185"/>
        <end position="283"/>
    </location>
</feature>
<evidence type="ECO:0000259" key="4">
    <source>
        <dbReference type="PROSITE" id="PS01124"/>
    </source>
</evidence>
<protein>
    <submittedName>
        <fullName evidence="5">AraC family transcriptional regulator</fullName>
    </submittedName>
</protein>
<dbReference type="RefSeq" id="WP_213124810.1">
    <property type="nucleotide sequence ID" value="NZ_JAGYPG010000002.1"/>
</dbReference>
<dbReference type="InterPro" id="IPR009057">
    <property type="entry name" value="Homeodomain-like_sf"/>
</dbReference>